<feature type="transmembrane region" description="Helical" evidence="2">
    <location>
        <begin position="183"/>
        <end position="203"/>
    </location>
</feature>
<keyword evidence="2" id="KW-0472">Membrane</keyword>
<feature type="transmembrane region" description="Helical" evidence="2">
    <location>
        <begin position="441"/>
        <end position="459"/>
    </location>
</feature>
<dbReference type="RefSeq" id="WP_249736485.1">
    <property type="nucleotide sequence ID" value="NZ_JAKNCJ010000001.1"/>
</dbReference>
<feature type="transmembrane region" description="Helical" evidence="2">
    <location>
        <begin position="99"/>
        <end position="118"/>
    </location>
</feature>
<keyword evidence="5" id="KW-1185">Reference proteome</keyword>
<evidence type="ECO:0000256" key="1">
    <source>
        <dbReference type="SAM" id="MobiDB-lite"/>
    </source>
</evidence>
<feature type="transmembrane region" description="Helical" evidence="2">
    <location>
        <begin position="124"/>
        <end position="143"/>
    </location>
</feature>
<evidence type="ECO:0000259" key="3">
    <source>
        <dbReference type="Pfam" id="PF07786"/>
    </source>
</evidence>
<feature type="transmembrane region" description="Helical" evidence="2">
    <location>
        <begin position="215"/>
        <end position="247"/>
    </location>
</feature>
<accession>A0ABT0QXI2</accession>
<name>A0ABT0QXI2_9MICO</name>
<feature type="domain" description="Heparan-alpha-glucosaminide N-acetyltransferase catalytic" evidence="3">
    <location>
        <begin position="28"/>
        <end position="216"/>
    </location>
</feature>
<organism evidence="4 5">
    <name type="scientific">Brachybacterium equifaecis</name>
    <dbReference type="NCBI Taxonomy" id="2910770"/>
    <lineage>
        <taxon>Bacteria</taxon>
        <taxon>Bacillati</taxon>
        <taxon>Actinomycetota</taxon>
        <taxon>Actinomycetes</taxon>
        <taxon>Micrococcales</taxon>
        <taxon>Dermabacteraceae</taxon>
        <taxon>Brachybacterium</taxon>
    </lineage>
</organism>
<protein>
    <submittedName>
        <fullName evidence="4">DUF1624 domain-containing protein</fullName>
    </submittedName>
</protein>
<sequence length="501" mass="50601">MSTAVSLPLAPARISPAQRLRRLIDPPRITGLDVARALAIIGMIGAHVGNIPEFSFNDPLSYLGIVHGNSAILFAVLAGISISLLTGRMRIPEPADLPRLRLALVGRGACIFLIGLGLEMLGTVVAVILTFWGVLYIAALPALRWPAKRLLLVAVGIALLGPVLAEAANLLALQAGGAGSNLVLTGIYRVTTWVPLLLVGMALGRMDLTRTRVAVWIAAAGVAVSTAAHVIITLVVGVLAMVAPVYAQAIVQGTYSLSGSQVYSGSGWSAVVGGGAGTSASDAGGSVSGSASSAGADGLVPASSIDMDGLVCYPPMSHEDLVSCAPPDVFGGSTSSSGSGMGMMGGWADYPASFWEQQPGPMLAHAFFGSSPHSGATMEIFGSGGLALVVIGVMLVLAPLLRWALLPLAAMGSMPLTSYALHVLVILVVGGPMSMIASNGVWAGMVAGLLVLTTAWAALRGRGPLEQLTAWAARRAAAGAGAGSAGPSTLPTDSLSGGGPR</sequence>
<keyword evidence="2" id="KW-1133">Transmembrane helix</keyword>
<comment type="caution">
    <text evidence="4">The sequence shown here is derived from an EMBL/GenBank/DDBJ whole genome shotgun (WGS) entry which is preliminary data.</text>
</comment>
<keyword evidence="2" id="KW-0812">Transmembrane</keyword>
<feature type="transmembrane region" description="Helical" evidence="2">
    <location>
        <begin position="60"/>
        <end position="87"/>
    </location>
</feature>
<dbReference type="InterPro" id="IPR012429">
    <property type="entry name" value="HGSNAT_cat"/>
</dbReference>
<dbReference type="Pfam" id="PF07786">
    <property type="entry name" value="HGSNAT_cat"/>
    <property type="match status" value="1"/>
</dbReference>
<feature type="transmembrane region" description="Helical" evidence="2">
    <location>
        <begin position="380"/>
        <end position="404"/>
    </location>
</feature>
<feature type="transmembrane region" description="Helical" evidence="2">
    <location>
        <begin position="150"/>
        <end position="171"/>
    </location>
</feature>
<gene>
    <name evidence="4" type="ORF">Bequi_03120</name>
</gene>
<evidence type="ECO:0000313" key="5">
    <source>
        <dbReference type="Proteomes" id="UP001203761"/>
    </source>
</evidence>
<feature type="region of interest" description="Disordered" evidence="1">
    <location>
        <begin position="479"/>
        <end position="501"/>
    </location>
</feature>
<dbReference type="EMBL" id="JAKNCJ010000001">
    <property type="protein sequence ID" value="MCL6422383.1"/>
    <property type="molecule type" value="Genomic_DNA"/>
</dbReference>
<dbReference type="Proteomes" id="UP001203761">
    <property type="component" value="Unassembled WGS sequence"/>
</dbReference>
<reference evidence="4" key="1">
    <citation type="submission" date="2022-02" db="EMBL/GenBank/DDBJ databases">
        <authorList>
            <person name="Lee M."/>
            <person name="Kim S.-J."/>
            <person name="Jung M.-Y."/>
        </authorList>
    </citation>
    <scope>NUCLEOTIDE SEQUENCE</scope>
    <source>
        <strain evidence="4">JHP9</strain>
    </source>
</reference>
<evidence type="ECO:0000256" key="2">
    <source>
        <dbReference type="SAM" id="Phobius"/>
    </source>
</evidence>
<evidence type="ECO:0000313" key="4">
    <source>
        <dbReference type="EMBL" id="MCL6422383.1"/>
    </source>
</evidence>
<proteinExistence type="predicted"/>